<proteinExistence type="predicted"/>
<sequence>MARKKGKKGTIPQFSLRDKLKERQETEEEYSWEEQVEEGKDAKQAIGEIFPFSSFIHMHKHLWEKTLGIFIFLSFIYLLSFFSFPGVLALRGMIFNAVSESTRTESMPQGIKEVFQGHNLVPFNLQEEEENVEEEGEDKGVTGEELQFDLPLEGSVAGKYGLRKDPFTEVSRMHYGIDLIGSPGNPVKAAASGEVEGIYQDPYHGLTVNIAHSQEYSTLYSGLEEAVVKEGEKVKRGSTLGFLKEEENPLLHFQLRKKEHPLDPQQYIFLNN</sequence>
<dbReference type="PANTHER" id="PTHR21666">
    <property type="entry name" value="PEPTIDASE-RELATED"/>
    <property type="match status" value="1"/>
</dbReference>
<keyword evidence="1" id="KW-0732">Signal</keyword>
<dbReference type="GO" id="GO:0004222">
    <property type="term" value="F:metalloendopeptidase activity"/>
    <property type="evidence" value="ECO:0007669"/>
    <property type="project" value="TreeGrafter"/>
</dbReference>
<keyword evidence="3" id="KW-1133">Transmembrane helix</keyword>
<feature type="transmembrane region" description="Helical" evidence="3">
    <location>
        <begin position="67"/>
        <end position="90"/>
    </location>
</feature>
<feature type="domain" description="M23ase beta-sheet core" evidence="4">
    <location>
        <begin position="172"/>
        <end position="264"/>
    </location>
</feature>
<comment type="caution">
    <text evidence="5">The sequence shown here is derived from an EMBL/GenBank/DDBJ whole genome shotgun (WGS) entry which is preliminary data.</text>
</comment>
<dbReference type="InterPro" id="IPR016047">
    <property type="entry name" value="M23ase_b-sheet_dom"/>
</dbReference>
<dbReference type="Pfam" id="PF01551">
    <property type="entry name" value="Peptidase_M23"/>
    <property type="match status" value="1"/>
</dbReference>
<dbReference type="CDD" id="cd12797">
    <property type="entry name" value="M23_peptidase"/>
    <property type="match status" value="1"/>
</dbReference>
<dbReference type="Proteomes" id="UP000285138">
    <property type="component" value="Unassembled WGS sequence"/>
</dbReference>
<dbReference type="InterPro" id="IPR011055">
    <property type="entry name" value="Dup_hybrid_motif"/>
</dbReference>
<evidence type="ECO:0000256" key="3">
    <source>
        <dbReference type="SAM" id="Phobius"/>
    </source>
</evidence>
<accession>A0A424YIF5</accession>
<organism evidence="5 6">
    <name type="scientific">Candidatus Syntrophonatronum acetioxidans</name>
    <dbReference type="NCBI Taxonomy" id="1795816"/>
    <lineage>
        <taxon>Bacteria</taxon>
        <taxon>Bacillati</taxon>
        <taxon>Bacillota</taxon>
        <taxon>Clostridia</taxon>
        <taxon>Eubacteriales</taxon>
        <taxon>Syntrophomonadaceae</taxon>
        <taxon>Candidatus Syntrophonatronum</taxon>
    </lineage>
</organism>
<dbReference type="PANTHER" id="PTHR21666:SF289">
    <property type="entry name" value="L-ALA--D-GLU ENDOPEPTIDASE"/>
    <property type="match status" value="1"/>
</dbReference>
<protein>
    <submittedName>
        <fullName evidence="5">M23 family metallopeptidase</fullName>
    </submittedName>
</protein>
<evidence type="ECO:0000259" key="4">
    <source>
        <dbReference type="Pfam" id="PF01551"/>
    </source>
</evidence>
<keyword evidence="3" id="KW-0472">Membrane</keyword>
<keyword evidence="3" id="KW-0812">Transmembrane</keyword>
<feature type="region of interest" description="Disordered" evidence="2">
    <location>
        <begin position="1"/>
        <end position="36"/>
    </location>
</feature>
<dbReference type="AlphaFoldDB" id="A0A424YIF5"/>
<gene>
    <name evidence="5" type="ORF">D5R97_00815</name>
</gene>
<dbReference type="EMBL" id="QZAA01000033">
    <property type="protein sequence ID" value="RQD78186.1"/>
    <property type="molecule type" value="Genomic_DNA"/>
</dbReference>
<reference evidence="5 6" key="1">
    <citation type="submission" date="2018-08" db="EMBL/GenBank/DDBJ databases">
        <title>The metabolism and importance of syntrophic acetate oxidation coupled to methane or sulfide production in haloalkaline environments.</title>
        <authorList>
            <person name="Timmers P.H.A."/>
            <person name="Vavourakis C.D."/>
            <person name="Sorokin D.Y."/>
            <person name="Sinninghe Damste J.S."/>
            <person name="Muyzer G."/>
            <person name="Stams A.J.M."/>
            <person name="Plugge C.M."/>
        </authorList>
    </citation>
    <scope>NUCLEOTIDE SEQUENCE [LARGE SCALE GENOMIC DNA]</scope>
    <source>
        <strain evidence="5">MSAO_Bac1</strain>
    </source>
</reference>
<evidence type="ECO:0000313" key="6">
    <source>
        <dbReference type="Proteomes" id="UP000285138"/>
    </source>
</evidence>
<feature type="compositionally biased region" description="Acidic residues" evidence="2">
    <location>
        <begin position="25"/>
        <end position="36"/>
    </location>
</feature>
<name>A0A424YIF5_9FIRM</name>
<evidence type="ECO:0000313" key="5">
    <source>
        <dbReference type="EMBL" id="RQD78186.1"/>
    </source>
</evidence>
<dbReference type="InterPro" id="IPR050570">
    <property type="entry name" value="Cell_wall_metabolism_enzyme"/>
</dbReference>
<evidence type="ECO:0000256" key="2">
    <source>
        <dbReference type="SAM" id="MobiDB-lite"/>
    </source>
</evidence>
<dbReference type="Gene3D" id="2.70.70.10">
    <property type="entry name" value="Glucose Permease (Domain IIA)"/>
    <property type="match status" value="1"/>
</dbReference>
<evidence type="ECO:0000256" key="1">
    <source>
        <dbReference type="ARBA" id="ARBA00022729"/>
    </source>
</evidence>
<dbReference type="SUPFAM" id="SSF51261">
    <property type="entry name" value="Duplicated hybrid motif"/>
    <property type="match status" value="1"/>
</dbReference>